<gene>
    <name evidence="1" type="ORF">LTRI10_LOCUS31576</name>
</gene>
<proteinExistence type="predicted"/>
<organism evidence="1 2">
    <name type="scientific">Linum trigynum</name>
    <dbReference type="NCBI Taxonomy" id="586398"/>
    <lineage>
        <taxon>Eukaryota</taxon>
        <taxon>Viridiplantae</taxon>
        <taxon>Streptophyta</taxon>
        <taxon>Embryophyta</taxon>
        <taxon>Tracheophyta</taxon>
        <taxon>Spermatophyta</taxon>
        <taxon>Magnoliopsida</taxon>
        <taxon>eudicotyledons</taxon>
        <taxon>Gunneridae</taxon>
        <taxon>Pentapetalae</taxon>
        <taxon>rosids</taxon>
        <taxon>fabids</taxon>
        <taxon>Malpighiales</taxon>
        <taxon>Linaceae</taxon>
        <taxon>Linum</taxon>
    </lineage>
</organism>
<accession>A0AAV2EXN4</accession>
<name>A0AAV2EXN4_9ROSI</name>
<dbReference type="Proteomes" id="UP001497516">
    <property type="component" value="Chromosome 5"/>
</dbReference>
<dbReference type="AlphaFoldDB" id="A0AAV2EXN4"/>
<keyword evidence="2" id="KW-1185">Reference proteome</keyword>
<reference evidence="1 2" key="1">
    <citation type="submission" date="2024-04" db="EMBL/GenBank/DDBJ databases">
        <authorList>
            <person name="Fracassetti M."/>
        </authorList>
    </citation>
    <scope>NUCLEOTIDE SEQUENCE [LARGE SCALE GENOMIC DNA]</scope>
</reference>
<protein>
    <submittedName>
        <fullName evidence="1">Uncharacterized protein</fullName>
    </submittedName>
</protein>
<dbReference type="EMBL" id="OZ034818">
    <property type="protein sequence ID" value="CAL1390816.1"/>
    <property type="molecule type" value="Genomic_DNA"/>
</dbReference>
<sequence length="119" mass="12656">MDLPYGHNDFAKLTSSRTAAAAVGEGSFNYGFPNSCKVVNNYHLSTFLNLAMGYLQGGGGQSNFQGRAVEGKRKTLAEYGQYERHTGDLVGGREGIRWVGGSDVGGRVIEYGGVGLFLG</sequence>
<evidence type="ECO:0000313" key="2">
    <source>
        <dbReference type="Proteomes" id="UP001497516"/>
    </source>
</evidence>
<evidence type="ECO:0000313" key="1">
    <source>
        <dbReference type="EMBL" id="CAL1390816.1"/>
    </source>
</evidence>